<comment type="similarity">
    <text evidence="2">Belongs to the HPPK family.</text>
</comment>
<evidence type="ECO:0000256" key="7">
    <source>
        <dbReference type="ARBA" id="ARBA00022777"/>
    </source>
</evidence>
<dbReference type="UniPathway" id="UPA00077">
    <property type="reaction ID" value="UER00155"/>
</dbReference>
<evidence type="ECO:0000256" key="12">
    <source>
        <dbReference type="ARBA" id="ARBA00033413"/>
    </source>
</evidence>
<evidence type="ECO:0000256" key="4">
    <source>
        <dbReference type="ARBA" id="ARBA00016218"/>
    </source>
</evidence>
<evidence type="ECO:0000256" key="2">
    <source>
        <dbReference type="ARBA" id="ARBA00005810"/>
    </source>
</evidence>
<keyword evidence="6" id="KW-0547">Nucleotide-binding</keyword>
<evidence type="ECO:0000256" key="8">
    <source>
        <dbReference type="ARBA" id="ARBA00022840"/>
    </source>
</evidence>
<reference evidence="15" key="1">
    <citation type="submission" date="2017-11" db="EMBL/GenBank/DDBJ databases">
        <title>The draft genome sequence of Chromatocurvus sp. F02.</title>
        <authorList>
            <person name="Du Z.-J."/>
            <person name="Chang Y.-Q."/>
        </authorList>
    </citation>
    <scope>NUCLEOTIDE SEQUENCE [LARGE SCALE GENOMIC DNA]</scope>
    <source>
        <strain evidence="15">F02</strain>
    </source>
</reference>
<dbReference type="SUPFAM" id="SSF55083">
    <property type="entry name" value="6-hydroxymethyl-7,8-dihydropterin pyrophosphokinase, HPPK"/>
    <property type="match status" value="1"/>
</dbReference>
<dbReference type="EMBL" id="PKLZ01000001">
    <property type="protein sequence ID" value="PLW83892.1"/>
    <property type="molecule type" value="Genomic_DNA"/>
</dbReference>
<evidence type="ECO:0000256" key="1">
    <source>
        <dbReference type="ARBA" id="ARBA00005051"/>
    </source>
</evidence>
<evidence type="ECO:0000256" key="3">
    <source>
        <dbReference type="ARBA" id="ARBA00013253"/>
    </source>
</evidence>
<keyword evidence="9" id="KW-0289">Folate biosynthesis</keyword>
<evidence type="ECO:0000256" key="10">
    <source>
        <dbReference type="ARBA" id="ARBA00029409"/>
    </source>
</evidence>
<dbReference type="OrthoDB" id="9808041at2"/>
<dbReference type="NCBIfam" id="TIGR01498">
    <property type="entry name" value="folK"/>
    <property type="match status" value="1"/>
</dbReference>
<sequence length="175" mass="19100">MPVAYIALGSNLGHPARQLQAAVNAMARLEKSRIIAGSSVYNSTAVGPGEQPDYLNAVLAMTTELGPEELLDTLQAIEKVQGRERTVRWGPRPIDLDILLFGDQAISTPRLQVPHPAMAQRHFVLYPLAEICDKHRLLPSGVTLGALLAACPKQGLERDQTVLDYHLQQRPEPGP</sequence>
<evidence type="ECO:0000256" key="11">
    <source>
        <dbReference type="ARBA" id="ARBA00029766"/>
    </source>
</evidence>
<dbReference type="PANTHER" id="PTHR43071:SF1">
    <property type="entry name" value="2-AMINO-4-HYDROXY-6-HYDROXYMETHYLDIHYDROPTERIDINE PYROPHOSPHOKINASE"/>
    <property type="match status" value="1"/>
</dbReference>
<evidence type="ECO:0000259" key="13">
    <source>
        <dbReference type="PROSITE" id="PS00794"/>
    </source>
</evidence>
<dbReference type="CDD" id="cd00483">
    <property type="entry name" value="HPPK"/>
    <property type="match status" value="1"/>
</dbReference>
<dbReference type="AlphaFoldDB" id="A0A2N5Y680"/>
<evidence type="ECO:0000256" key="9">
    <source>
        <dbReference type="ARBA" id="ARBA00022909"/>
    </source>
</evidence>
<evidence type="ECO:0000256" key="5">
    <source>
        <dbReference type="ARBA" id="ARBA00022679"/>
    </source>
</evidence>
<dbReference type="EC" id="2.7.6.3" evidence="3"/>
<dbReference type="Gene3D" id="3.30.70.560">
    <property type="entry name" value="7,8-Dihydro-6-hydroxymethylpterin-pyrophosphokinase HPPK"/>
    <property type="match status" value="1"/>
</dbReference>
<organism evidence="14 15">
    <name type="scientific">Kineobactrum sediminis</name>
    <dbReference type="NCBI Taxonomy" id="1905677"/>
    <lineage>
        <taxon>Bacteria</taxon>
        <taxon>Pseudomonadati</taxon>
        <taxon>Pseudomonadota</taxon>
        <taxon>Gammaproteobacteria</taxon>
        <taxon>Cellvibrionales</taxon>
        <taxon>Halieaceae</taxon>
        <taxon>Kineobactrum</taxon>
    </lineage>
</organism>
<proteinExistence type="inferred from homology"/>
<dbReference type="Proteomes" id="UP000234845">
    <property type="component" value="Unassembled WGS sequence"/>
</dbReference>
<dbReference type="GO" id="GO:0046656">
    <property type="term" value="P:folic acid biosynthetic process"/>
    <property type="evidence" value="ECO:0007669"/>
    <property type="project" value="UniProtKB-KW"/>
</dbReference>
<dbReference type="RefSeq" id="WP_101519529.1">
    <property type="nucleotide sequence ID" value="NZ_PKLZ01000001.1"/>
</dbReference>
<dbReference type="GO" id="GO:0046654">
    <property type="term" value="P:tetrahydrofolate biosynthetic process"/>
    <property type="evidence" value="ECO:0007669"/>
    <property type="project" value="UniProtKB-UniPathway"/>
</dbReference>
<comment type="pathway">
    <text evidence="1">Cofactor biosynthesis; tetrahydrofolate biosynthesis; 2-amino-4-hydroxy-6-hydroxymethyl-7,8-dihydropteridine diphosphate from 7,8-dihydroneopterin triphosphate: step 4/4.</text>
</comment>
<dbReference type="GO" id="GO:0003848">
    <property type="term" value="F:2-amino-4-hydroxy-6-hydroxymethyldihydropteridine diphosphokinase activity"/>
    <property type="evidence" value="ECO:0007669"/>
    <property type="project" value="UniProtKB-EC"/>
</dbReference>
<dbReference type="PROSITE" id="PS00794">
    <property type="entry name" value="HPPK"/>
    <property type="match status" value="1"/>
</dbReference>
<protein>
    <recommendedName>
        <fullName evidence="4">2-amino-4-hydroxy-6-hydroxymethyldihydropteridine pyrophosphokinase</fullName>
        <ecNumber evidence="3">2.7.6.3</ecNumber>
    </recommendedName>
    <alternativeName>
        <fullName evidence="11">6-hydroxymethyl-7,8-dihydropterin pyrophosphokinase</fullName>
    </alternativeName>
    <alternativeName>
        <fullName evidence="12">7,8-dihydro-6-hydroxymethylpterin-pyrophosphokinase</fullName>
    </alternativeName>
</protein>
<feature type="domain" description="7,8-dihydro-6-hydroxymethylpterin-pyrophosphokinase" evidence="13">
    <location>
        <begin position="88"/>
        <end position="99"/>
    </location>
</feature>
<keyword evidence="8" id="KW-0067">ATP-binding</keyword>
<dbReference type="PANTHER" id="PTHR43071">
    <property type="entry name" value="2-AMINO-4-HYDROXY-6-HYDROXYMETHYLDIHYDROPTERIDINE PYROPHOSPHOKINASE"/>
    <property type="match status" value="1"/>
</dbReference>
<keyword evidence="5" id="KW-0808">Transferase</keyword>
<dbReference type="InterPro" id="IPR000550">
    <property type="entry name" value="Hppk"/>
</dbReference>
<accession>A0A2N5Y680</accession>
<dbReference type="InterPro" id="IPR035907">
    <property type="entry name" value="Hppk_sf"/>
</dbReference>
<dbReference type="GO" id="GO:0005524">
    <property type="term" value="F:ATP binding"/>
    <property type="evidence" value="ECO:0007669"/>
    <property type="project" value="UniProtKB-KW"/>
</dbReference>
<evidence type="ECO:0000313" key="15">
    <source>
        <dbReference type="Proteomes" id="UP000234845"/>
    </source>
</evidence>
<dbReference type="Pfam" id="PF01288">
    <property type="entry name" value="HPPK"/>
    <property type="match status" value="1"/>
</dbReference>
<name>A0A2N5Y680_9GAMM</name>
<comment type="caution">
    <text evidence="14">The sequence shown here is derived from an EMBL/GenBank/DDBJ whole genome shotgun (WGS) entry which is preliminary data.</text>
</comment>
<keyword evidence="15" id="KW-1185">Reference proteome</keyword>
<evidence type="ECO:0000256" key="6">
    <source>
        <dbReference type="ARBA" id="ARBA00022741"/>
    </source>
</evidence>
<comment type="function">
    <text evidence="10">Catalyzes the transfer of pyrophosphate from adenosine triphosphate (ATP) to 6-hydroxymethyl-7,8-dihydropterin, an enzymatic step in folate biosynthesis pathway.</text>
</comment>
<gene>
    <name evidence="14" type="primary">folK</name>
    <name evidence="14" type="ORF">CWI75_00590</name>
</gene>
<dbReference type="GO" id="GO:0016301">
    <property type="term" value="F:kinase activity"/>
    <property type="evidence" value="ECO:0007669"/>
    <property type="project" value="UniProtKB-KW"/>
</dbReference>
<keyword evidence="7 14" id="KW-0418">Kinase</keyword>
<evidence type="ECO:0000313" key="14">
    <source>
        <dbReference type="EMBL" id="PLW83892.1"/>
    </source>
</evidence>